<dbReference type="GeneID" id="54987844"/>
<accession>A0A2K9V4A3</accession>
<reference evidence="1 2" key="1">
    <citation type="submission" date="2017-12" db="EMBL/GenBank/DDBJ databases">
        <title>Phages infecting Faecalibacterium prausnitzii belong to novel viral genera that help decipher intestinal viromes.</title>
        <authorList>
            <person name="Petit M.-A."/>
            <person name="De Paepe M."/>
            <person name="Benevides L."/>
            <person name="Langella P."/>
        </authorList>
    </citation>
    <scope>NUCLEOTIDE SEQUENCE [LARGE SCALE GENOMIC DNA]</scope>
</reference>
<protein>
    <submittedName>
        <fullName evidence="1">Uncharacterized protein</fullName>
    </submittedName>
</protein>
<name>A0A2K9V4A3_9CAUD</name>
<organism evidence="1 2">
    <name type="scientific">Faecalibacterium phage FP_Taranis</name>
    <dbReference type="NCBI Taxonomy" id="2070186"/>
    <lineage>
        <taxon>Viruses</taxon>
        <taxon>Duplodnaviria</taxon>
        <taxon>Heunggongvirae</taxon>
        <taxon>Uroviricota</taxon>
        <taxon>Caudoviricetes</taxon>
        <taxon>Taranisvirus</taxon>
        <taxon>Taranisvirus taranis</taxon>
    </lineage>
</organism>
<dbReference type="EMBL" id="MG711467">
    <property type="protein sequence ID" value="AUV56880.1"/>
    <property type="molecule type" value="Genomic_DNA"/>
</dbReference>
<keyword evidence="2" id="KW-1185">Reference proteome</keyword>
<dbReference type="KEGG" id="vg:54987844"/>
<proteinExistence type="predicted"/>
<dbReference type="Proteomes" id="UP000241620">
    <property type="component" value="Segment"/>
</dbReference>
<evidence type="ECO:0000313" key="1">
    <source>
        <dbReference type="EMBL" id="AUV56880.1"/>
    </source>
</evidence>
<evidence type="ECO:0000313" key="2">
    <source>
        <dbReference type="Proteomes" id="UP000241620"/>
    </source>
</evidence>
<dbReference type="RefSeq" id="YP_009797430.1">
    <property type="nucleotide sequence ID" value="NC_047914.1"/>
</dbReference>
<sequence>MTDEKAIEKMVYDQQQGWPLCPRCGERMPDKLTHGALSRHAKGVYICEACGTDEALRDWAGNVKPLSDWVLVRVYNGDLRR</sequence>